<sequence length="504" mass="51760">MALLALPVVGGLLAVPAGATSTDPPPTDAGADHHLRATPENVVWGGYPIDNEPGVTMGSGETVRVDTISGSGFTNPDITPTEYFAAFGVEPEEILADGVAFWESLPTRVNYGGPHVLTGPIYVEGAEPGDTIAIEILDLDTRVPYGVNSTGPTTGVMSTTYPGWREGDAPLDIVAEIPADAPGGVLPDVRQHLYRTGVHDGEEVVFVDDNIRVPLRPFLGIMAVAPPTGEFIGRTEGEGPPPSGVQISTPPGRFGGNLDVKDLTVGTTLYLPVYQDGAQVFLGDAHGVQGDGEVSGTAVEQSLSGTFRITVLDGVETAGPWAETEDHWITMGIHWDLDRAMRFSVGDTVDFLVREKGMTESKAYSLASIAVDYNAAEVVDGTQVVTGMIPKAVFVDELPEEPTTAPPATEEPSTTPPATEAPSTTPPATEAPTTEAPTTSAPPPGGAVGDDGTAGGVARPTAPGGQLPDTGAGGAGTGLLAALALLTVGGVAVGLLRRGRLAAQ</sequence>
<dbReference type="Gene3D" id="2.60.120.580">
    <property type="entry name" value="Acetamidase/Formamidase-like domains"/>
    <property type="match status" value="2"/>
</dbReference>
<dbReference type="SUPFAM" id="SSF141130">
    <property type="entry name" value="Acetamidase/Formamidase-like"/>
    <property type="match status" value="1"/>
</dbReference>
<evidence type="ECO:0000313" key="5">
    <source>
        <dbReference type="Proteomes" id="UP001595955"/>
    </source>
</evidence>
<dbReference type="PANTHER" id="PTHR31891:SF1">
    <property type="entry name" value="FORMAMIDASE C869.04-RELATED"/>
    <property type="match status" value="1"/>
</dbReference>
<keyword evidence="2" id="KW-1133">Transmembrane helix</keyword>
<protein>
    <submittedName>
        <fullName evidence="4">Acetamidase/formamidase family protein</fullName>
    </submittedName>
</protein>
<organism evidence="4 5">
    <name type="scientific">Georgenia faecalis</name>
    <dbReference type="NCBI Taxonomy" id="2483799"/>
    <lineage>
        <taxon>Bacteria</taxon>
        <taxon>Bacillati</taxon>
        <taxon>Actinomycetota</taxon>
        <taxon>Actinomycetes</taxon>
        <taxon>Micrococcales</taxon>
        <taxon>Bogoriellaceae</taxon>
        <taxon>Georgenia</taxon>
    </lineage>
</organism>
<dbReference type="PANTHER" id="PTHR31891">
    <property type="entry name" value="FORMAMIDASE C869.04-RELATED"/>
    <property type="match status" value="1"/>
</dbReference>
<keyword evidence="5" id="KW-1185">Reference proteome</keyword>
<keyword evidence="2" id="KW-0812">Transmembrane</keyword>
<accession>A0ABV9D9R2</accession>
<feature type="compositionally biased region" description="Low complexity" evidence="1">
    <location>
        <begin position="401"/>
        <end position="439"/>
    </location>
</feature>
<proteinExistence type="predicted"/>
<dbReference type="InterPro" id="IPR004304">
    <property type="entry name" value="FmdA_AmdA"/>
</dbReference>
<name>A0ABV9D9R2_9MICO</name>
<feature type="signal peptide" evidence="3">
    <location>
        <begin position="1"/>
        <end position="19"/>
    </location>
</feature>
<dbReference type="Proteomes" id="UP001595955">
    <property type="component" value="Unassembled WGS sequence"/>
</dbReference>
<keyword evidence="2" id="KW-0472">Membrane</keyword>
<keyword evidence="3" id="KW-0732">Signal</keyword>
<dbReference type="RefSeq" id="WP_164471392.1">
    <property type="nucleotide sequence ID" value="NZ_CP033325.1"/>
</dbReference>
<evidence type="ECO:0000256" key="1">
    <source>
        <dbReference type="SAM" id="MobiDB-lite"/>
    </source>
</evidence>
<feature type="chain" id="PRO_5046288425" evidence="3">
    <location>
        <begin position="20"/>
        <end position="504"/>
    </location>
</feature>
<evidence type="ECO:0000313" key="4">
    <source>
        <dbReference type="EMBL" id="MFC4554964.1"/>
    </source>
</evidence>
<evidence type="ECO:0000256" key="2">
    <source>
        <dbReference type="SAM" id="Phobius"/>
    </source>
</evidence>
<feature type="compositionally biased region" description="Gly residues" evidence="1">
    <location>
        <begin position="446"/>
        <end position="455"/>
    </location>
</feature>
<dbReference type="Pfam" id="PF03069">
    <property type="entry name" value="FmdA_AmdA"/>
    <property type="match status" value="2"/>
</dbReference>
<dbReference type="EMBL" id="JBHSGF010000004">
    <property type="protein sequence ID" value="MFC4554964.1"/>
    <property type="molecule type" value="Genomic_DNA"/>
</dbReference>
<feature type="transmembrane region" description="Helical" evidence="2">
    <location>
        <begin position="475"/>
        <end position="496"/>
    </location>
</feature>
<gene>
    <name evidence="4" type="ORF">ACFO3F_06870</name>
</gene>
<dbReference type="Gene3D" id="3.10.28.20">
    <property type="entry name" value="Acetamidase/Formamidase-like domains"/>
    <property type="match status" value="1"/>
</dbReference>
<evidence type="ECO:0000256" key="3">
    <source>
        <dbReference type="SAM" id="SignalP"/>
    </source>
</evidence>
<reference evidence="5" key="1">
    <citation type="journal article" date="2019" name="Int. J. Syst. Evol. Microbiol.">
        <title>The Global Catalogue of Microorganisms (GCM) 10K type strain sequencing project: providing services to taxonomists for standard genome sequencing and annotation.</title>
        <authorList>
            <consortium name="The Broad Institute Genomics Platform"/>
            <consortium name="The Broad Institute Genome Sequencing Center for Infectious Disease"/>
            <person name="Wu L."/>
            <person name="Ma J."/>
        </authorList>
    </citation>
    <scope>NUCLEOTIDE SEQUENCE [LARGE SCALE GENOMIC DNA]</scope>
    <source>
        <strain evidence="5">JCM 3369</strain>
    </source>
</reference>
<feature type="region of interest" description="Disordered" evidence="1">
    <location>
        <begin position="400"/>
        <end position="470"/>
    </location>
</feature>
<comment type="caution">
    <text evidence="4">The sequence shown here is derived from an EMBL/GenBank/DDBJ whole genome shotgun (WGS) entry which is preliminary data.</text>
</comment>